<dbReference type="GO" id="GO:0005793">
    <property type="term" value="C:endoplasmic reticulum-Golgi intermediate compartment"/>
    <property type="evidence" value="ECO:0007669"/>
    <property type="project" value="TreeGrafter"/>
</dbReference>
<dbReference type="EnsemblMetazoa" id="XM_001947504.5">
    <property type="protein sequence ID" value="XP_001947539.2"/>
    <property type="gene ID" value="LOC100169612"/>
</dbReference>
<reference evidence="3" key="2">
    <citation type="submission" date="2022-06" db="UniProtKB">
        <authorList>
            <consortium name="EnsemblMetazoa"/>
        </authorList>
    </citation>
    <scope>IDENTIFICATION</scope>
</reference>
<dbReference type="InterPro" id="IPR057279">
    <property type="entry name" value="MGAT4"/>
</dbReference>
<dbReference type="InterPro" id="IPR006759">
    <property type="entry name" value="Glyco_transf_54"/>
</dbReference>
<dbReference type="GeneID" id="100169612"/>
<dbReference type="RefSeq" id="XP_001947539.2">
    <property type="nucleotide sequence ID" value="XM_001947504.4"/>
</dbReference>
<protein>
    <recommendedName>
        <fullName evidence="2">MGAT4 conserved region domain-containing protein</fullName>
    </recommendedName>
</protein>
<dbReference type="GO" id="GO:0005783">
    <property type="term" value="C:endoplasmic reticulum"/>
    <property type="evidence" value="ECO:0007669"/>
    <property type="project" value="TreeGrafter"/>
</dbReference>
<accession>A0A8R2A343</accession>
<organism evidence="3 4">
    <name type="scientific">Acyrthosiphon pisum</name>
    <name type="common">Pea aphid</name>
    <dbReference type="NCBI Taxonomy" id="7029"/>
    <lineage>
        <taxon>Eukaryota</taxon>
        <taxon>Metazoa</taxon>
        <taxon>Ecdysozoa</taxon>
        <taxon>Arthropoda</taxon>
        <taxon>Hexapoda</taxon>
        <taxon>Insecta</taxon>
        <taxon>Pterygota</taxon>
        <taxon>Neoptera</taxon>
        <taxon>Paraneoptera</taxon>
        <taxon>Hemiptera</taxon>
        <taxon>Sternorrhyncha</taxon>
        <taxon>Aphidomorpha</taxon>
        <taxon>Aphidoidea</taxon>
        <taxon>Aphididae</taxon>
        <taxon>Macrosiphini</taxon>
        <taxon>Acyrthosiphon</taxon>
    </lineage>
</organism>
<dbReference type="KEGG" id="api:100169612"/>
<evidence type="ECO:0000256" key="1">
    <source>
        <dbReference type="SAM" id="Phobius"/>
    </source>
</evidence>
<dbReference type="Pfam" id="PF04666">
    <property type="entry name" value="MGAT4_cons"/>
    <property type="match status" value="1"/>
</dbReference>
<sequence length="400" mass="46862">MRWKFQQLRSSFSLFIIITFVSCFVTVFIYISDTRYLYDHSSVTTCTMLDMEIFVEQLSKLNKLNDNNIKERIKHFGPVLDAIVKSLNISIPKELKSLMVTNKSVEIVRSPMTHLDGFTFLPQLWAHEDNLRPFILHSGGRKTVSMVYGIPTVRRQKKNYLIQTMVNIVNNMNQNEMEDSLIVVMIGEIDREYTQRVTTEIKNRLPEAVNSGLVDIIAPTPEYYPDFSKLRLTLGDSRDRVSWRSKQNLDYAFLMMYCQPKGSFYVQIEDDIITKPQFHTIMKNTALQSIANGQEWFILDFGELGFIGKMFRCSDLSWLIQYLIMFYNDQPVDWLLDGIVETKACGYYKMNCRRLKDNLWVKCNQTLFQHIGIWSSLPGKIQRAKARHFNSRILLYKNNH</sequence>
<feature type="transmembrane region" description="Helical" evidence="1">
    <location>
        <begin position="12"/>
        <end position="31"/>
    </location>
</feature>
<dbReference type="GO" id="GO:0005795">
    <property type="term" value="C:Golgi stack"/>
    <property type="evidence" value="ECO:0007669"/>
    <property type="project" value="TreeGrafter"/>
</dbReference>
<dbReference type="OrthoDB" id="2016523at2759"/>
<dbReference type="GO" id="GO:0006487">
    <property type="term" value="P:protein N-linked glycosylation"/>
    <property type="evidence" value="ECO:0007669"/>
    <property type="project" value="TreeGrafter"/>
</dbReference>
<proteinExistence type="predicted"/>
<keyword evidence="1" id="KW-0812">Transmembrane</keyword>
<dbReference type="PANTHER" id="PTHR12062">
    <property type="entry name" value="N-ACETYLGLUCOSAMINYLTRANSFERASE VI"/>
    <property type="match status" value="1"/>
</dbReference>
<keyword evidence="1" id="KW-1133">Transmembrane helix</keyword>
<keyword evidence="4" id="KW-1185">Reference proteome</keyword>
<dbReference type="PROSITE" id="PS51257">
    <property type="entry name" value="PROKAR_LIPOPROTEIN"/>
    <property type="match status" value="1"/>
</dbReference>
<dbReference type="AlphaFoldDB" id="A0A8R2A343"/>
<dbReference type="Proteomes" id="UP000007819">
    <property type="component" value="Chromosome A2"/>
</dbReference>
<reference evidence="4" key="1">
    <citation type="submission" date="2010-06" db="EMBL/GenBank/DDBJ databases">
        <authorList>
            <person name="Jiang H."/>
            <person name="Abraham K."/>
            <person name="Ali S."/>
            <person name="Alsbrooks S.L."/>
            <person name="Anim B.N."/>
            <person name="Anosike U.S."/>
            <person name="Attaway T."/>
            <person name="Bandaranaike D.P."/>
            <person name="Battles P.K."/>
            <person name="Bell S.N."/>
            <person name="Bell A.V."/>
            <person name="Beltran B."/>
            <person name="Bickham C."/>
            <person name="Bustamante Y."/>
            <person name="Caleb T."/>
            <person name="Canada A."/>
            <person name="Cardenas V."/>
            <person name="Carter K."/>
            <person name="Chacko J."/>
            <person name="Chandrabose M.N."/>
            <person name="Chavez D."/>
            <person name="Chavez A."/>
            <person name="Chen L."/>
            <person name="Chu H.-S."/>
            <person name="Claassen K.J."/>
            <person name="Cockrell R."/>
            <person name="Collins M."/>
            <person name="Cooper J.A."/>
            <person name="Cree A."/>
            <person name="Curry S.M."/>
            <person name="Da Y."/>
            <person name="Dao M.D."/>
            <person name="Das B."/>
            <person name="Davila M.-L."/>
            <person name="Davy-Carroll L."/>
            <person name="Denson S."/>
            <person name="Dinh H."/>
            <person name="Ebong V.E."/>
            <person name="Edwards J.R."/>
            <person name="Egan A."/>
            <person name="El-Daye J."/>
            <person name="Escobedo L."/>
            <person name="Fernandez S."/>
            <person name="Fernando P.R."/>
            <person name="Flagg N."/>
            <person name="Forbes L.D."/>
            <person name="Fowler R.G."/>
            <person name="Fu Q."/>
            <person name="Gabisi R.A."/>
            <person name="Ganer J."/>
            <person name="Garbino Pronczuk A."/>
            <person name="Garcia R.M."/>
            <person name="Garner T."/>
            <person name="Garrett T.E."/>
            <person name="Gonzalez D.A."/>
            <person name="Hamid H."/>
            <person name="Hawkins E.S."/>
            <person name="Hirani K."/>
            <person name="Hogues M.E."/>
            <person name="Hollins B."/>
            <person name="Hsiao C.-H."/>
            <person name="Jabil R."/>
            <person name="James M.L."/>
            <person name="Jhangiani S.N."/>
            <person name="Johnson B."/>
            <person name="Johnson Q."/>
            <person name="Joshi V."/>
            <person name="Kalu J.B."/>
            <person name="Kam C."/>
            <person name="Kashfia A."/>
            <person name="Keebler J."/>
            <person name="Kisamo H."/>
            <person name="Kovar C.L."/>
            <person name="Lago L.A."/>
            <person name="Lai C.-Y."/>
            <person name="Laidlaw J."/>
            <person name="Lara F."/>
            <person name="Le T.-K."/>
            <person name="Lee S.L."/>
            <person name="Legall F.H."/>
            <person name="Lemon S.J."/>
            <person name="Lewis L.R."/>
            <person name="Li B."/>
            <person name="Liu Y."/>
            <person name="Liu Y.-S."/>
            <person name="Lopez J."/>
            <person name="Lozado R.J."/>
            <person name="Lu J."/>
            <person name="Madu R.C."/>
            <person name="Maheshwari M."/>
            <person name="Maheshwari R."/>
            <person name="Malloy K."/>
            <person name="Martinez E."/>
            <person name="Mathew T."/>
            <person name="Mercado I.C."/>
            <person name="Mercado C."/>
            <person name="Meyer B."/>
            <person name="Montgomery K."/>
            <person name="Morgan M.B."/>
            <person name="Munidasa M."/>
            <person name="Nazareth L.V."/>
            <person name="Nelson J."/>
            <person name="Ng B.M."/>
            <person name="Nguyen N.B."/>
            <person name="Nguyen P.Q."/>
            <person name="Nguyen T."/>
            <person name="Obregon M."/>
            <person name="Okwuonu G.O."/>
            <person name="Onwere C.G."/>
            <person name="Orozco G."/>
            <person name="Parra A."/>
            <person name="Patel S."/>
            <person name="Patil S."/>
            <person name="Perez A."/>
            <person name="Perez Y."/>
            <person name="Pham C."/>
            <person name="Primus E.L."/>
            <person name="Pu L.-L."/>
            <person name="Puazo M."/>
            <person name="Qin X."/>
            <person name="Quiroz J.B."/>
            <person name="Reese J."/>
            <person name="Richards S."/>
            <person name="Rives C.M."/>
            <person name="Robberts R."/>
            <person name="Ruiz S.J."/>
            <person name="Ruiz M.J."/>
            <person name="Santibanez J."/>
            <person name="Schneider B.W."/>
            <person name="Sisson I."/>
            <person name="Smith M."/>
            <person name="Sodergren E."/>
            <person name="Song X.-Z."/>
            <person name="Song B.B."/>
            <person name="Summersgill H."/>
            <person name="Thelus R."/>
            <person name="Thornton R.D."/>
            <person name="Trejos Z.Y."/>
            <person name="Usmani K."/>
            <person name="Vattathil S."/>
            <person name="Villasana D."/>
            <person name="Walker D.L."/>
            <person name="Wang S."/>
            <person name="Wang K."/>
            <person name="White C.S."/>
            <person name="Williams A.C."/>
            <person name="Williamson J."/>
            <person name="Wilson K."/>
            <person name="Woghiren I.O."/>
            <person name="Woodworth J.R."/>
            <person name="Worley K.C."/>
            <person name="Wright R.A."/>
            <person name="Wu W."/>
            <person name="Young L."/>
            <person name="Zhang L."/>
            <person name="Zhang J."/>
            <person name="Zhu Y."/>
            <person name="Muzny D.M."/>
            <person name="Weinstock G."/>
            <person name="Gibbs R.A."/>
        </authorList>
    </citation>
    <scope>NUCLEOTIDE SEQUENCE [LARGE SCALE GENOMIC DNA]</scope>
    <source>
        <strain evidence="4">LSR1</strain>
    </source>
</reference>
<keyword evidence="1" id="KW-0472">Membrane</keyword>
<feature type="domain" description="MGAT4 conserved region" evidence="2">
    <location>
        <begin position="118"/>
        <end position="389"/>
    </location>
</feature>
<evidence type="ECO:0000313" key="4">
    <source>
        <dbReference type="Proteomes" id="UP000007819"/>
    </source>
</evidence>
<evidence type="ECO:0000313" key="3">
    <source>
        <dbReference type="EnsemblMetazoa" id="XP_001947539.2"/>
    </source>
</evidence>
<dbReference type="GO" id="GO:0008375">
    <property type="term" value="F:acetylglucosaminyltransferase activity"/>
    <property type="evidence" value="ECO:0007669"/>
    <property type="project" value="TreeGrafter"/>
</dbReference>
<evidence type="ECO:0000259" key="2">
    <source>
        <dbReference type="Pfam" id="PF04666"/>
    </source>
</evidence>
<name>A0A8R2A343_ACYPI</name>
<dbReference type="PANTHER" id="PTHR12062:SF9">
    <property type="entry name" value="ALPHA-1,3-MANNOSYL-GLYCOPROTEIN 4-BETA-N-ACETYLGLUCOSAMINYLTRANSFERASE A, ISOFORM A"/>
    <property type="match status" value="1"/>
</dbReference>